<dbReference type="VEuPathDB" id="MicrosporidiaDB:M153_5400001334"/>
<comment type="caution">
    <text evidence="3">The sequence shown here is derived from an EMBL/GenBank/DDBJ whole genome shotgun (WGS) entry which is preliminary data.</text>
</comment>
<dbReference type="InterPro" id="IPR043502">
    <property type="entry name" value="DNA/RNA_pol_sf"/>
</dbReference>
<dbReference type="Pfam" id="PF17919">
    <property type="entry name" value="RT_RNaseH_2"/>
    <property type="match status" value="1"/>
</dbReference>
<keyword evidence="4" id="KW-1185">Reference proteome</keyword>
<dbReference type="InterPro" id="IPR041577">
    <property type="entry name" value="RT_RNaseH_2"/>
</dbReference>
<evidence type="ECO:0000256" key="1">
    <source>
        <dbReference type="ARBA" id="ARBA00023268"/>
    </source>
</evidence>
<feature type="domain" description="Reverse transcriptase/retrotransposon-derived protein RNase H-like" evidence="2">
    <location>
        <begin position="4"/>
        <end position="75"/>
    </location>
</feature>
<evidence type="ECO:0000313" key="4">
    <source>
        <dbReference type="Proteomes" id="UP000051530"/>
    </source>
</evidence>
<name>A0A0R0LWW7_9MICR</name>
<accession>A0A0R0LWW7</accession>
<dbReference type="SUPFAM" id="SSF56672">
    <property type="entry name" value="DNA/RNA polymerases"/>
    <property type="match status" value="1"/>
</dbReference>
<protein>
    <submittedName>
        <fullName evidence="3">Krab-a domain-containing protein</fullName>
    </submittedName>
</protein>
<dbReference type="EMBL" id="LGUB01000201">
    <property type="protein sequence ID" value="KRH93833.1"/>
    <property type="molecule type" value="Genomic_DNA"/>
</dbReference>
<evidence type="ECO:0000313" key="3">
    <source>
        <dbReference type="EMBL" id="KRH93833.1"/>
    </source>
</evidence>
<dbReference type="Proteomes" id="UP000051530">
    <property type="component" value="Unassembled WGS sequence"/>
</dbReference>
<dbReference type="GO" id="GO:0003824">
    <property type="term" value="F:catalytic activity"/>
    <property type="evidence" value="ECO:0007669"/>
    <property type="project" value="UniProtKB-KW"/>
</dbReference>
<gene>
    <name evidence="3" type="ORF">M153_5400001334</name>
</gene>
<dbReference type="InterPro" id="IPR050951">
    <property type="entry name" value="Retrovirus_Pol_polyprotein"/>
</dbReference>
<dbReference type="AlphaFoldDB" id="A0A0R0LWW7"/>
<dbReference type="PANTHER" id="PTHR37984:SF5">
    <property type="entry name" value="PROTEIN NYNRIN-LIKE"/>
    <property type="match status" value="1"/>
</dbReference>
<dbReference type="PANTHER" id="PTHR37984">
    <property type="entry name" value="PROTEIN CBG26694"/>
    <property type="match status" value="1"/>
</dbReference>
<proteinExistence type="predicted"/>
<dbReference type="OrthoDB" id="2194544at2759"/>
<reference evidence="3 4" key="1">
    <citation type="submission" date="2015-07" db="EMBL/GenBank/DDBJ databases">
        <title>The genome of Pseudoloma neurophilia, a relevant intracellular parasite of the zebrafish.</title>
        <authorList>
            <person name="Ndikumana S."/>
            <person name="Pelin A."/>
            <person name="Sanders J."/>
            <person name="Corradi N."/>
        </authorList>
    </citation>
    <scope>NUCLEOTIDE SEQUENCE [LARGE SCALE GENOMIC DNA]</scope>
    <source>
        <strain evidence="3 4">MK1</strain>
    </source>
</reference>
<sequence>MDIEFDNLKKEITEMGNLFLPDYDKPFVLRTDASNTGHGAVLYQIGENGEQKPIEWASKKLTPTETRYGISEREM</sequence>
<organism evidence="3 4">
    <name type="scientific">Pseudoloma neurophilia</name>
    <dbReference type="NCBI Taxonomy" id="146866"/>
    <lineage>
        <taxon>Eukaryota</taxon>
        <taxon>Fungi</taxon>
        <taxon>Fungi incertae sedis</taxon>
        <taxon>Microsporidia</taxon>
        <taxon>Pseudoloma</taxon>
    </lineage>
</organism>
<dbReference type="Gene3D" id="3.10.20.370">
    <property type="match status" value="1"/>
</dbReference>
<evidence type="ECO:0000259" key="2">
    <source>
        <dbReference type="Pfam" id="PF17919"/>
    </source>
</evidence>
<keyword evidence="1" id="KW-0511">Multifunctional enzyme</keyword>